<protein>
    <submittedName>
        <fullName evidence="1">DUF2946 domain-containing protein</fullName>
    </submittedName>
</protein>
<gene>
    <name evidence="1" type="ORF">PRZ01_05955</name>
</gene>
<evidence type="ECO:0000313" key="2">
    <source>
        <dbReference type="Proteomes" id="UP001219862"/>
    </source>
</evidence>
<dbReference type="RefSeq" id="WP_273595848.1">
    <property type="nucleotide sequence ID" value="NZ_JAQQXS010000004.1"/>
</dbReference>
<name>A0ABT5KQJ6_9BURK</name>
<organism evidence="1 2">
    <name type="scientific">Roseateles koreensis</name>
    <dbReference type="NCBI Taxonomy" id="2987526"/>
    <lineage>
        <taxon>Bacteria</taxon>
        <taxon>Pseudomonadati</taxon>
        <taxon>Pseudomonadota</taxon>
        <taxon>Betaproteobacteria</taxon>
        <taxon>Burkholderiales</taxon>
        <taxon>Sphaerotilaceae</taxon>
        <taxon>Roseateles</taxon>
    </lineage>
</organism>
<accession>A0ABT5KQJ6</accession>
<sequence length="120" mass="12843">MTLTLSLLAPTLAQALALARGEVMVWSQLCRSNLVSPRASDISLSERSQPEPRDMAEHGLLKHCPYCATHTPDLAPPPVPSASPVLPGALRFERPARFFSAPQGSHAWAPAQSRAPPLTA</sequence>
<reference evidence="1 2" key="1">
    <citation type="submission" date="2022-10" db="EMBL/GenBank/DDBJ databases">
        <title>paucibacter sp. hw8 Genome sequencing.</title>
        <authorList>
            <person name="Park S."/>
        </authorList>
    </citation>
    <scope>NUCLEOTIDE SEQUENCE [LARGE SCALE GENOMIC DNA]</scope>
    <source>
        <strain evidence="2">hw8</strain>
    </source>
</reference>
<keyword evidence="2" id="KW-1185">Reference proteome</keyword>
<comment type="caution">
    <text evidence="1">The sequence shown here is derived from an EMBL/GenBank/DDBJ whole genome shotgun (WGS) entry which is preliminary data.</text>
</comment>
<dbReference type="Proteomes" id="UP001219862">
    <property type="component" value="Unassembled WGS sequence"/>
</dbReference>
<evidence type="ECO:0000313" key="1">
    <source>
        <dbReference type="EMBL" id="MDC8784730.1"/>
    </source>
</evidence>
<dbReference type="InterPro" id="IPR021333">
    <property type="entry name" value="DUF2946"/>
</dbReference>
<dbReference type="EMBL" id="JAQQXS010000004">
    <property type="protein sequence ID" value="MDC8784730.1"/>
    <property type="molecule type" value="Genomic_DNA"/>
</dbReference>
<dbReference type="Pfam" id="PF11162">
    <property type="entry name" value="DUF2946"/>
    <property type="match status" value="1"/>
</dbReference>
<proteinExistence type="predicted"/>